<protein>
    <recommendedName>
        <fullName evidence="3">Catalytic LigB subunit of aromatic ring-opening dioxygenase</fullName>
    </recommendedName>
</protein>
<dbReference type="RefSeq" id="WP_042441841.1">
    <property type="nucleotide sequence ID" value="NZ_BBPN01000001.1"/>
</dbReference>
<proteinExistence type="predicted"/>
<dbReference type="STRING" id="235985.SAMN05414137_10484"/>
<keyword evidence="2" id="KW-1185">Reference proteome</keyword>
<name>A0A1H7KM95_STRJI</name>
<dbReference type="eggNOG" id="COG3885">
    <property type="taxonomic scope" value="Bacteria"/>
</dbReference>
<accession>A0A1H7KM95</accession>
<evidence type="ECO:0000313" key="2">
    <source>
        <dbReference type="Proteomes" id="UP000183015"/>
    </source>
</evidence>
<dbReference type="CDD" id="cd07951">
    <property type="entry name" value="ED_3B_N_AMMECR1"/>
    <property type="match status" value="1"/>
</dbReference>
<reference evidence="2" key="1">
    <citation type="submission" date="2016-10" db="EMBL/GenBank/DDBJ databases">
        <authorList>
            <person name="Varghese N."/>
        </authorList>
    </citation>
    <scope>NUCLEOTIDE SEQUENCE [LARGE SCALE GENOMIC DNA]</scope>
    <source>
        <strain evidence="2">DSM 45096 / BCRC 16803 / CGMCC 4.1857 / CIP 109030 / JCM 12277 / KCTC 19219 / NBRC 100920 / 33214</strain>
    </source>
</reference>
<gene>
    <name evidence="1" type="ORF">SAMN05414137_10484</name>
</gene>
<evidence type="ECO:0000313" key="1">
    <source>
        <dbReference type="EMBL" id="SEK87067.1"/>
    </source>
</evidence>
<sequence>MFVAAAVCPCPPLLVPEVAVGAAPELDPLREACDEALRELLAQKPDLIWVIGPGPDHRLFDRGGVGGFQGFGVDLTVGLGERHEGDTLPASLAVGAWLLERAGWAGPARALAVPDYLEWPICRENGTELRDAAPRVALLVLGEGSARRTVKAPGYLDERAEPFDAAVAAGLAAGALPELDAELAFELMASGRAPWQVLTGAAGSDEQPAASARLLYDDAPYGVGYFVASWLSSGV</sequence>
<organism evidence="1 2">
    <name type="scientific">Streptacidiphilus jiangxiensis</name>
    <dbReference type="NCBI Taxonomy" id="235985"/>
    <lineage>
        <taxon>Bacteria</taxon>
        <taxon>Bacillati</taxon>
        <taxon>Actinomycetota</taxon>
        <taxon>Actinomycetes</taxon>
        <taxon>Kitasatosporales</taxon>
        <taxon>Streptomycetaceae</taxon>
        <taxon>Streptacidiphilus</taxon>
    </lineage>
</organism>
<dbReference type="EMBL" id="FOAZ01000004">
    <property type="protein sequence ID" value="SEK87067.1"/>
    <property type="molecule type" value="Genomic_DNA"/>
</dbReference>
<evidence type="ECO:0008006" key="3">
    <source>
        <dbReference type="Google" id="ProtNLM"/>
    </source>
</evidence>
<dbReference type="Proteomes" id="UP000183015">
    <property type="component" value="Unassembled WGS sequence"/>
</dbReference>
<dbReference type="AlphaFoldDB" id="A0A1H7KM95"/>
<dbReference type="Gene3D" id="3.40.830.10">
    <property type="entry name" value="LigB-like"/>
    <property type="match status" value="1"/>
</dbReference>
<dbReference type="OrthoDB" id="4543339at2"/>